<dbReference type="PANTHER" id="PTHR39535:SF2">
    <property type="entry name" value="HTTM DOMAIN-CONTAINING PROTEIN"/>
    <property type="match status" value="1"/>
</dbReference>
<evidence type="ECO:0000313" key="4">
    <source>
        <dbReference type="Proteomes" id="UP000005801"/>
    </source>
</evidence>
<reference evidence="3 4" key="1">
    <citation type="submission" date="2007-06" db="EMBL/GenBank/DDBJ databases">
        <authorList>
            <person name="Shimkets L."/>
            <person name="Ferriera S."/>
            <person name="Johnson J."/>
            <person name="Kravitz S."/>
            <person name="Beeson K."/>
            <person name="Sutton G."/>
            <person name="Rogers Y.-H."/>
            <person name="Friedman R."/>
            <person name="Frazier M."/>
            <person name="Venter J.C."/>
        </authorList>
    </citation>
    <scope>NUCLEOTIDE SEQUENCE [LARGE SCALE GENOMIC DNA]</scope>
    <source>
        <strain evidence="3 4">SIR-1</strain>
    </source>
</reference>
<feature type="compositionally biased region" description="Pro residues" evidence="1">
    <location>
        <begin position="1043"/>
        <end position="1052"/>
    </location>
</feature>
<feature type="region of interest" description="Disordered" evidence="1">
    <location>
        <begin position="468"/>
        <end position="490"/>
    </location>
</feature>
<evidence type="ECO:0000313" key="3">
    <source>
        <dbReference type="EMBL" id="EDM76717.1"/>
    </source>
</evidence>
<feature type="transmembrane region" description="Helical" evidence="2">
    <location>
        <begin position="113"/>
        <end position="144"/>
    </location>
</feature>
<evidence type="ECO:0000256" key="2">
    <source>
        <dbReference type="SAM" id="Phobius"/>
    </source>
</evidence>
<feature type="transmembrane region" description="Helical" evidence="2">
    <location>
        <begin position="217"/>
        <end position="250"/>
    </location>
</feature>
<comment type="caution">
    <text evidence="3">The sequence shown here is derived from an EMBL/GenBank/DDBJ whole genome shotgun (WGS) entry which is preliminary data.</text>
</comment>
<evidence type="ECO:0008006" key="5">
    <source>
        <dbReference type="Google" id="ProtNLM"/>
    </source>
</evidence>
<feature type="transmembrane region" description="Helical" evidence="2">
    <location>
        <begin position="428"/>
        <end position="449"/>
    </location>
</feature>
<proteinExistence type="predicted"/>
<keyword evidence="2" id="KW-1133">Transmembrane helix</keyword>
<feature type="region of interest" description="Disordered" evidence="1">
    <location>
        <begin position="967"/>
        <end position="1052"/>
    </location>
</feature>
<organism evidence="3 4">
    <name type="scientific">Plesiocystis pacifica SIR-1</name>
    <dbReference type="NCBI Taxonomy" id="391625"/>
    <lineage>
        <taxon>Bacteria</taxon>
        <taxon>Pseudomonadati</taxon>
        <taxon>Myxococcota</taxon>
        <taxon>Polyangia</taxon>
        <taxon>Nannocystales</taxon>
        <taxon>Nannocystaceae</taxon>
        <taxon>Plesiocystis</taxon>
    </lineage>
</organism>
<feature type="compositionally biased region" description="Basic and acidic residues" evidence="1">
    <location>
        <begin position="967"/>
        <end position="1014"/>
    </location>
</feature>
<keyword evidence="2" id="KW-0472">Membrane</keyword>
<name>A6GBL1_9BACT</name>
<feature type="transmembrane region" description="Helical" evidence="2">
    <location>
        <begin position="515"/>
        <end position="548"/>
    </location>
</feature>
<evidence type="ECO:0000256" key="1">
    <source>
        <dbReference type="SAM" id="MobiDB-lite"/>
    </source>
</evidence>
<feature type="transmembrane region" description="Helical" evidence="2">
    <location>
        <begin position="704"/>
        <end position="721"/>
    </location>
</feature>
<feature type="transmembrane region" description="Helical" evidence="2">
    <location>
        <begin position="384"/>
        <end position="408"/>
    </location>
</feature>
<dbReference type="EMBL" id="ABCS01000059">
    <property type="protein sequence ID" value="EDM76717.1"/>
    <property type="molecule type" value="Genomic_DNA"/>
</dbReference>
<keyword evidence="4" id="KW-1185">Reference proteome</keyword>
<accession>A6GBL1</accession>
<feature type="compositionally biased region" description="Acidic residues" evidence="1">
    <location>
        <begin position="1024"/>
        <end position="1034"/>
    </location>
</feature>
<gene>
    <name evidence="3" type="ORF">PPSIR1_33721</name>
</gene>
<dbReference type="PANTHER" id="PTHR39535">
    <property type="entry name" value="SPORULATION-DELAYING PROTEIN SDPB"/>
    <property type="match status" value="1"/>
</dbReference>
<feature type="transmembrane region" description="Helical" evidence="2">
    <location>
        <begin position="346"/>
        <end position="364"/>
    </location>
</feature>
<sequence>MFLVFVLIVFWIWTRAESFRRAFFAREDPRVLAIWRIGLGIMTIQNFWNLLSHSRMLWTDEGMFTDAEVRQRLGRTALSGWTEVDGFLDGWAILKFFWGKNSLLFIHSSPDFVWGYLAVLFVALALFTVGFRTRITAVVIFLMINGIYNRNGVYLEGHDTVYRCIWLMTLVARTDAAWSVDNWLRRRREQKLRDGGGVGYDWRHFLDRAGHWLWAGAWGVAFCLIVEFTMVHVILVTLAGVLVSGVVGVFEAKGRGALHDAGKLKLPEPKRYQLVPRWPRYVIIAQLTCIYSATGMWKIGKVWKAGDALYYALNMDHFYRFEVFTQWVSFYFATNMFKVMSFVTLWWEKLFFLMFLGLVLKWGLDHKDDPWYQAQDSVLWRRWAGRLALIGSYFAMYRVAVIAVPWCLPLLKNKNPTPPEAALQNVHILFGGVLPVAIIVWLVLGRWPVRLPNPRRLLLWLRERKPKDAKKGEGKDGKQAATNEGEAKKKADAPELEPFLIDQRFVRNWLFGRRIWLSLGLIFHGILFVFMNIGMFPLIMMWIYVVCFESKTYLKIFRWTAELLRKWRVTAWMVPERLDEYIAEDDSVLESSADAVARDPAGPWYQDPHRLLLGPLKLFSKDAASFLESSRERGGRIPDLLVLALCGGLALLVGLRGLEARTEADVAAAKADPDADVDAAAAARDARKAESEARSKRIERIGDASWWWVYAVFGFAAVAHFRRRGPFDRQFSEEELAARAKAEGKAKAKVEGEAEEAVEPVEIATPPLVAGTLMRTAILGLTIWHVTAVGALFIPKYSVTQAWRGEVTKVYGNWVRGLNISQSWKMFSPNPPRSNTFMRTVVKDQDGELYMVGTDHYTDRPYVFWYNDRSRKMHRRMVGKSKWYLKYWSQYHCREWAFDHDGQLPLEVQVLKLKTPIPKPEALAKIGEPSDPRKRKLKRNVVNTYKCKDSNIEPWMKQRRGWELTEADERRLESAERKAERSAETTRRSWDARTDFGGEPRPGIEGKVDADPQKGKGKGKGKAEEDEGGEDGEDTPAKKPVNRRPPVPTRNR</sequence>
<dbReference type="STRING" id="391625.PPSIR1_33721"/>
<dbReference type="InterPro" id="IPR052964">
    <property type="entry name" value="Sporulation_signal_mat"/>
</dbReference>
<keyword evidence="2" id="KW-0812">Transmembrane</keyword>
<dbReference type="Proteomes" id="UP000005801">
    <property type="component" value="Unassembled WGS sequence"/>
</dbReference>
<dbReference type="AlphaFoldDB" id="A6GBL1"/>
<feature type="compositionally biased region" description="Basic and acidic residues" evidence="1">
    <location>
        <begin position="468"/>
        <end position="478"/>
    </location>
</feature>
<protein>
    <recommendedName>
        <fullName evidence="5">HTTM domain-containing protein</fullName>
    </recommendedName>
</protein>